<feature type="region of interest" description="Disordered" evidence="1">
    <location>
        <begin position="46"/>
        <end position="68"/>
    </location>
</feature>
<feature type="non-terminal residue" evidence="2">
    <location>
        <position position="1"/>
    </location>
</feature>
<proteinExistence type="predicted"/>
<keyword evidence="3" id="KW-1185">Reference proteome</keyword>
<gene>
    <name evidence="2" type="ORF">KI387_028385</name>
</gene>
<comment type="caution">
    <text evidence="2">The sequence shown here is derived from an EMBL/GenBank/DDBJ whole genome shotgun (WGS) entry which is preliminary data.</text>
</comment>
<dbReference type="AlphaFoldDB" id="A0AA38G0I8"/>
<accession>A0AA38G0I8</accession>
<protein>
    <submittedName>
        <fullName evidence="2">Uncharacterized protein</fullName>
    </submittedName>
</protein>
<evidence type="ECO:0000256" key="1">
    <source>
        <dbReference type="SAM" id="MobiDB-lite"/>
    </source>
</evidence>
<evidence type="ECO:0000313" key="3">
    <source>
        <dbReference type="Proteomes" id="UP000824469"/>
    </source>
</evidence>
<feature type="non-terminal residue" evidence="2">
    <location>
        <position position="68"/>
    </location>
</feature>
<reference evidence="2 3" key="1">
    <citation type="journal article" date="2021" name="Nat. Plants">
        <title>The Taxus genome provides insights into paclitaxel biosynthesis.</title>
        <authorList>
            <person name="Xiong X."/>
            <person name="Gou J."/>
            <person name="Liao Q."/>
            <person name="Li Y."/>
            <person name="Zhou Q."/>
            <person name="Bi G."/>
            <person name="Li C."/>
            <person name="Du R."/>
            <person name="Wang X."/>
            <person name="Sun T."/>
            <person name="Guo L."/>
            <person name="Liang H."/>
            <person name="Lu P."/>
            <person name="Wu Y."/>
            <person name="Zhang Z."/>
            <person name="Ro D.K."/>
            <person name="Shang Y."/>
            <person name="Huang S."/>
            <person name="Yan J."/>
        </authorList>
    </citation>
    <scope>NUCLEOTIDE SEQUENCE [LARGE SCALE GENOMIC DNA]</scope>
    <source>
        <strain evidence="2">Ta-2019</strain>
    </source>
</reference>
<dbReference type="EMBL" id="JAHRHJ020000006">
    <property type="protein sequence ID" value="KAH9313350.1"/>
    <property type="molecule type" value="Genomic_DNA"/>
</dbReference>
<sequence>IEMLETMMNRMFRRQEELVDLQKTNSIKQDSMDSVVRGLVEKFGIGRSHHEESYGEEHDEETSNTREK</sequence>
<evidence type="ECO:0000313" key="2">
    <source>
        <dbReference type="EMBL" id="KAH9313350.1"/>
    </source>
</evidence>
<feature type="compositionally biased region" description="Basic and acidic residues" evidence="1">
    <location>
        <begin position="48"/>
        <end position="68"/>
    </location>
</feature>
<organism evidence="2 3">
    <name type="scientific">Taxus chinensis</name>
    <name type="common">Chinese yew</name>
    <name type="synonym">Taxus wallichiana var. chinensis</name>
    <dbReference type="NCBI Taxonomy" id="29808"/>
    <lineage>
        <taxon>Eukaryota</taxon>
        <taxon>Viridiplantae</taxon>
        <taxon>Streptophyta</taxon>
        <taxon>Embryophyta</taxon>
        <taxon>Tracheophyta</taxon>
        <taxon>Spermatophyta</taxon>
        <taxon>Pinopsida</taxon>
        <taxon>Pinidae</taxon>
        <taxon>Conifers II</taxon>
        <taxon>Cupressales</taxon>
        <taxon>Taxaceae</taxon>
        <taxon>Taxus</taxon>
    </lineage>
</organism>
<name>A0AA38G0I8_TAXCH</name>
<dbReference type="Proteomes" id="UP000824469">
    <property type="component" value="Unassembled WGS sequence"/>
</dbReference>